<organism evidence="1 2">
    <name type="scientific">Brachionus plicatilis</name>
    <name type="common">Marine rotifer</name>
    <name type="synonym">Brachionus muelleri</name>
    <dbReference type="NCBI Taxonomy" id="10195"/>
    <lineage>
        <taxon>Eukaryota</taxon>
        <taxon>Metazoa</taxon>
        <taxon>Spiralia</taxon>
        <taxon>Gnathifera</taxon>
        <taxon>Rotifera</taxon>
        <taxon>Eurotatoria</taxon>
        <taxon>Monogononta</taxon>
        <taxon>Pseudotrocha</taxon>
        <taxon>Ploima</taxon>
        <taxon>Brachionidae</taxon>
        <taxon>Brachionus</taxon>
    </lineage>
</organism>
<dbReference type="Proteomes" id="UP000276133">
    <property type="component" value="Unassembled WGS sequence"/>
</dbReference>
<proteinExistence type="predicted"/>
<gene>
    <name evidence="1" type="ORF">BpHYR1_049965</name>
</gene>
<reference evidence="1 2" key="1">
    <citation type="journal article" date="2018" name="Sci. Rep.">
        <title>Genomic signatures of local adaptation to the degree of environmental predictability in rotifers.</title>
        <authorList>
            <person name="Franch-Gras L."/>
            <person name="Hahn C."/>
            <person name="Garcia-Roger E.M."/>
            <person name="Carmona M.J."/>
            <person name="Serra M."/>
            <person name="Gomez A."/>
        </authorList>
    </citation>
    <scope>NUCLEOTIDE SEQUENCE [LARGE SCALE GENOMIC DNA]</scope>
    <source>
        <strain evidence="1">HYR1</strain>
    </source>
</reference>
<sequence>MEHALHVILSSDGPKHVLIPNLLFSEFCRIMEKIGIILKEWILKQFLDKDKDQKERKRCRVNLRPHRMELSPSFQPSN</sequence>
<name>A0A3M7R5B0_BRAPC</name>
<comment type="caution">
    <text evidence="1">The sequence shown here is derived from an EMBL/GenBank/DDBJ whole genome shotgun (WGS) entry which is preliminary data.</text>
</comment>
<keyword evidence="2" id="KW-1185">Reference proteome</keyword>
<dbReference type="EMBL" id="REGN01004195">
    <property type="protein sequence ID" value="RNA18639.1"/>
    <property type="molecule type" value="Genomic_DNA"/>
</dbReference>
<protein>
    <submittedName>
        <fullName evidence="1">Uncharacterized protein</fullName>
    </submittedName>
</protein>
<accession>A0A3M7R5B0</accession>
<evidence type="ECO:0000313" key="2">
    <source>
        <dbReference type="Proteomes" id="UP000276133"/>
    </source>
</evidence>
<dbReference type="AlphaFoldDB" id="A0A3M7R5B0"/>
<evidence type="ECO:0000313" key="1">
    <source>
        <dbReference type="EMBL" id="RNA18639.1"/>
    </source>
</evidence>